<dbReference type="PRINTS" id="PR00449">
    <property type="entry name" value="RASTRNSFRMNG"/>
</dbReference>
<proteinExistence type="inferred from homology"/>
<dbReference type="SUPFAM" id="SSF52540">
    <property type="entry name" value="P-loop containing nucleoside triphosphate hydrolases"/>
    <property type="match status" value="1"/>
</dbReference>
<evidence type="ECO:0000313" key="3">
    <source>
        <dbReference type="Proteomes" id="UP000823046"/>
    </source>
</evidence>
<dbReference type="InterPro" id="IPR005225">
    <property type="entry name" value="Small_GTP-bd"/>
</dbReference>
<dbReference type="Gene3D" id="3.40.50.300">
    <property type="entry name" value="P-loop containing nucleotide triphosphate hydrolases"/>
    <property type="match status" value="1"/>
</dbReference>
<dbReference type="SMART" id="SM00175">
    <property type="entry name" value="RAB"/>
    <property type="match status" value="1"/>
</dbReference>
<dbReference type="InterPro" id="IPR050209">
    <property type="entry name" value="Rab_GTPases_membrane_traffic"/>
</dbReference>
<accession>A0ABQ7JC08</accession>
<dbReference type="PROSITE" id="PS51421">
    <property type="entry name" value="RAS"/>
    <property type="match status" value="1"/>
</dbReference>
<keyword evidence="3" id="KW-1185">Reference proteome</keyword>
<dbReference type="InterPro" id="IPR027417">
    <property type="entry name" value="P-loop_NTPase"/>
</dbReference>
<protein>
    <submittedName>
        <fullName evidence="2">Rab11b</fullName>
    </submittedName>
</protein>
<gene>
    <name evidence="2" type="ORF">IE077_002033</name>
</gene>
<dbReference type="CDD" id="cd00154">
    <property type="entry name" value="Rab"/>
    <property type="match status" value="1"/>
</dbReference>
<organism evidence="2 3">
    <name type="scientific">Cardiosporidium cionae</name>
    <dbReference type="NCBI Taxonomy" id="476202"/>
    <lineage>
        <taxon>Eukaryota</taxon>
        <taxon>Sar</taxon>
        <taxon>Alveolata</taxon>
        <taxon>Apicomplexa</taxon>
        <taxon>Aconoidasida</taxon>
        <taxon>Nephromycida</taxon>
        <taxon>Cardiosporidium</taxon>
    </lineage>
</organism>
<evidence type="ECO:0000256" key="1">
    <source>
        <dbReference type="ARBA" id="ARBA00006270"/>
    </source>
</evidence>
<dbReference type="SMART" id="SM00173">
    <property type="entry name" value="RAS"/>
    <property type="match status" value="1"/>
</dbReference>
<dbReference type="SMART" id="SM00176">
    <property type="entry name" value="RAN"/>
    <property type="match status" value="1"/>
</dbReference>
<dbReference type="SMART" id="SM00174">
    <property type="entry name" value="RHO"/>
    <property type="match status" value="1"/>
</dbReference>
<comment type="caution">
    <text evidence="2">The sequence shown here is derived from an EMBL/GenBank/DDBJ whole genome shotgun (WGS) entry which is preliminary data.</text>
</comment>
<dbReference type="Proteomes" id="UP000823046">
    <property type="component" value="Unassembled WGS sequence"/>
</dbReference>
<dbReference type="EMBL" id="JADAQX010000181">
    <property type="protein sequence ID" value="KAF8821429.1"/>
    <property type="molecule type" value="Genomic_DNA"/>
</dbReference>
<comment type="similarity">
    <text evidence="1">Belongs to the small GTPase superfamily. Rab family.</text>
</comment>
<sequence length="274" mass="30477">METTYGNAYTETYKIILVGDTHVGKTHILNRYVKGTLPENPTATVGVEFATRVVPLAVGGTVKAQIWDTAGQERYKSVTSAHYRRAAGALLIYDITVKSSFLNASRWLDDMRLVVDPDIVVMLVGNKLDLVENNPETRAVRLHLKVVRFLLLTYSTPLSMEVLKLRMTGKTTVKLVPTKTAKQYADSENLFFCESSAVSNVNIKHIFEELLQLVYNSRTRCRMSDSYDSGNVTARWAENRTGIQLSNKVHGKSVGPDPTAQNGDSLRSLNCCSI</sequence>
<dbReference type="PANTHER" id="PTHR47979">
    <property type="entry name" value="DRAB11-RELATED"/>
    <property type="match status" value="1"/>
</dbReference>
<dbReference type="Pfam" id="PF00071">
    <property type="entry name" value="Ras"/>
    <property type="match status" value="1"/>
</dbReference>
<dbReference type="PROSITE" id="PS51419">
    <property type="entry name" value="RAB"/>
    <property type="match status" value="1"/>
</dbReference>
<dbReference type="NCBIfam" id="TIGR00231">
    <property type="entry name" value="small_GTP"/>
    <property type="match status" value="1"/>
</dbReference>
<dbReference type="InterPro" id="IPR001806">
    <property type="entry name" value="Small_GTPase"/>
</dbReference>
<name>A0ABQ7JC08_9APIC</name>
<reference evidence="2 3" key="1">
    <citation type="journal article" date="2020" name="bioRxiv">
        <title>Metabolic contributions of an alphaproteobacterial endosymbiont in the apicomplexan Cardiosporidium cionae.</title>
        <authorList>
            <person name="Hunter E.S."/>
            <person name="Paight C.J."/>
            <person name="Lane C.E."/>
        </authorList>
    </citation>
    <scope>NUCLEOTIDE SEQUENCE [LARGE SCALE GENOMIC DNA]</scope>
    <source>
        <strain evidence="2">ESH_2018</strain>
    </source>
</reference>
<evidence type="ECO:0000313" key="2">
    <source>
        <dbReference type="EMBL" id="KAF8821429.1"/>
    </source>
</evidence>